<feature type="disulfide bond" evidence="12">
    <location>
        <begin position="804"/>
        <end position="813"/>
    </location>
</feature>
<evidence type="ECO:0000259" key="19">
    <source>
        <dbReference type="PROSITE" id="PS50853"/>
    </source>
</evidence>
<evidence type="ECO:0000256" key="5">
    <source>
        <dbReference type="ARBA" id="ARBA00022692"/>
    </source>
</evidence>
<evidence type="ECO:0000259" key="16">
    <source>
        <dbReference type="PROSITE" id="PS50221"/>
    </source>
</evidence>
<feature type="domain" description="EGF-like" evidence="15">
    <location>
        <begin position="491"/>
        <end position="529"/>
    </location>
</feature>
<evidence type="ECO:0000313" key="20">
    <source>
        <dbReference type="EMBL" id="OWF35704.1"/>
    </source>
</evidence>
<dbReference type="PROSITE" id="PS50853">
    <property type="entry name" value="FN3"/>
    <property type="match status" value="1"/>
</dbReference>
<keyword evidence="10" id="KW-0424">Laminin EGF-like domain</keyword>
<dbReference type="InterPro" id="IPR003961">
    <property type="entry name" value="FN3_dom"/>
</dbReference>
<evidence type="ECO:0000256" key="9">
    <source>
        <dbReference type="ARBA" id="ARBA00023157"/>
    </source>
</evidence>
<feature type="domain" description="EGF-like" evidence="15">
    <location>
        <begin position="530"/>
        <end position="567"/>
    </location>
</feature>
<feature type="disulfide bond" evidence="12">
    <location>
        <begin position="710"/>
        <end position="719"/>
    </location>
</feature>
<protein>
    <submittedName>
        <fullName evidence="20">Neurogenic locus notch-like protein 1</fullName>
    </submittedName>
</protein>
<dbReference type="SMART" id="SM00179">
    <property type="entry name" value="EGF_CA"/>
    <property type="match status" value="10"/>
</dbReference>
<dbReference type="PANTHER" id="PTHR24049">
    <property type="entry name" value="CRUMBS FAMILY MEMBER"/>
    <property type="match status" value="1"/>
</dbReference>
<evidence type="ECO:0000259" key="18">
    <source>
        <dbReference type="PROSITE" id="PS50268"/>
    </source>
</evidence>
<comment type="caution">
    <text evidence="12">Lacks conserved residue(s) required for the propagation of feature annotation.</text>
</comment>
<feature type="disulfide bond" evidence="12">
    <location>
        <begin position="730"/>
        <end position="747"/>
    </location>
</feature>
<dbReference type="InterPro" id="IPR000203">
    <property type="entry name" value="GPS"/>
</dbReference>
<evidence type="ECO:0000256" key="8">
    <source>
        <dbReference type="ARBA" id="ARBA00023136"/>
    </source>
</evidence>
<dbReference type="Pfam" id="PF00008">
    <property type="entry name" value="EGF"/>
    <property type="match status" value="2"/>
</dbReference>
<feature type="domain" description="Fibronectin type-III" evidence="19">
    <location>
        <begin position="236"/>
        <end position="331"/>
    </location>
</feature>
<feature type="signal peptide" evidence="14">
    <location>
        <begin position="1"/>
        <end position="20"/>
    </location>
</feature>
<feature type="domain" description="EGF-like" evidence="15">
    <location>
        <begin position="415"/>
        <end position="452"/>
    </location>
</feature>
<evidence type="ECO:0000256" key="13">
    <source>
        <dbReference type="SAM" id="Phobius"/>
    </source>
</evidence>
<keyword evidence="7 13" id="KW-1133">Transmembrane helix</keyword>
<dbReference type="Proteomes" id="UP000242188">
    <property type="component" value="Unassembled WGS sequence"/>
</dbReference>
<dbReference type="SMART" id="SM00303">
    <property type="entry name" value="GPS"/>
    <property type="match status" value="1"/>
</dbReference>
<feature type="domain" description="EGF-like" evidence="15">
    <location>
        <begin position="338"/>
        <end position="376"/>
    </location>
</feature>
<feature type="disulfide bond" evidence="12">
    <location>
        <begin position="633"/>
        <end position="642"/>
    </location>
</feature>
<dbReference type="FunFam" id="2.10.25.10:FF:000095">
    <property type="entry name" value="Notch, isoform B"/>
    <property type="match status" value="1"/>
</dbReference>
<dbReference type="GO" id="GO:0004930">
    <property type="term" value="F:G protein-coupled receptor activity"/>
    <property type="evidence" value="ECO:0007669"/>
    <property type="project" value="InterPro"/>
</dbReference>
<dbReference type="Gene3D" id="2.60.40.10">
    <property type="entry name" value="Immunoglobulins"/>
    <property type="match status" value="1"/>
</dbReference>
<dbReference type="PROSITE" id="PS01186">
    <property type="entry name" value="EGF_2"/>
    <property type="match status" value="6"/>
</dbReference>
<dbReference type="InterPro" id="IPR000832">
    <property type="entry name" value="GPCR_2_secretin-like"/>
</dbReference>
<keyword evidence="21" id="KW-1185">Reference proteome</keyword>
<feature type="domain" description="EGF-like" evidence="15">
    <location>
        <begin position="683"/>
        <end position="720"/>
    </location>
</feature>
<proteinExistence type="predicted"/>
<feature type="domain" description="GAIN-B" evidence="16">
    <location>
        <begin position="1014"/>
        <end position="1159"/>
    </location>
</feature>
<feature type="domain" description="EGF-like" evidence="15">
    <location>
        <begin position="760"/>
        <end position="814"/>
    </location>
</feature>
<evidence type="ECO:0000256" key="3">
    <source>
        <dbReference type="ARBA" id="ARBA00022475"/>
    </source>
</evidence>
<keyword evidence="9 12" id="KW-1015">Disulfide bond</keyword>
<dbReference type="STRING" id="6573.A0A210PGS1"/>
<keyword evidence="14" id="KW-0732">Signal</keyword>
<dbReference type="InterPro" id="IPR015919">
    <property type="entry name" value="Cadherin-like_sf"/>
</dbReference>
<feature type="domain" description="EGF-like" evidence="15">
    <location>
        <begin position="606"/>
        <end position="643"/>
    </location>
</feature>
<gene>
    <name evidence="20" type="ORF">KP79_PYT03310</name>
</gene>
<evidence type="ECO:0000256" key="11">
    <source>
        <dbReference type="PROSITE-ProRule" id="PRU00043"/>
    </source>
</evidence>
<dbReference type="PROSITE" id="PS50268">
    <property type="entry name" value="CADHERIN_2"/>
    <property type="match status" value="1"/>
</dbReference>
<dbReference type="SUPFAM" id="SSF49313">
    <property type="entry name" value="Cadherin-like"/>
    <property type="match status" value="1"/>
</dbReference>
<dbReference type="InterPro" id="IPR001881">
    <property type="entry name" value="EGF-like_Ca-bd_dom"/>
</dbReference>
<dbReference type="OrthoDB" id="283575at2759"/>
<dbReference type="InterPro" id="IPR036116">
    <property type="entry name" value="FN3_sf"/>
</dbReference>
<feature type="domain" description="G-protein coupled receptors family 2 profile 2" evidence="17">
    <location>
        <begin position="1169"/>
        <end position="1286"/>
    </location>
</feature>
<organism evidence="20 21">
    <name type="scientific">Mizuhopecten yessoensis</name>
    <name type="common">Japanese scallop</name>
    <name type="synonym">Patinopecten yessoensis</name>
    <dbReference type="NCBI Taxonomy" id="6573"/>
    <lineage>
        <taxon>Eukaryota</taxon>
        <taxon>Metazoa</taxon>
        <taxon>Spiralia</taxon>
        <taxon>Lophotrochozoa</taxon>
        <taxon>Mollusca</taxon>
        <taxon>Bivalvia</taxon>
        <taxon>Autobranchia</taxon>
        <taxon>Pteriomorphia</taxon>
        <taxon>Pectinida</taxon>
        <taxon>Pectinoidea</taxon>
        <taxon>Pectinidae</taxon>
        <taxon>Mizuhopecten</taxon>
    </lineage>
</organism>
<dbReference type="Gene3D" id="2.60.40.60">
    <property type="entry name" value="Cadherins"/>
    <property type="match status" value="1"/>
</dbReference>
<dbReference type="CDD" id="cd00063">
    <property type="entry name" value="FN3"/>
    <property type="match status" value="1"/>
</dbReference>
<dbReference type="SUPFAM" id="SSF57196">
    <property type="entry name" value="EGF/Laminin"/>
    <property type="match status" value="9"/>
</dbReference>
<dbReference type="InterPro" id="IPR058808">
    <property type="entry name" value="GAIN_ADGRA2/3"/>
</dbReference>
<dbReference type="InterPro" id="IPR002126">
    <property type="entry name" value="Cadherin-like_dom"/>
</dbReference>
<feature type="domain" description="EGF-like" evidence="15">
    <location>
        <begin position="453"/>
        <end position="490"/>
    </location>
</feature>
<evidence type="ECO:0000256" key="4">
    <source>
        <dbReference type="ARBA" id="ARBA00022536"/>
    </source>
</evidence>
<dbReference type="CDD" id="cd00054">
    <property type="entry name" value="EGF_CA"/>
    <property type="match status" value="3"/>
</dbReference>
<feature type="domain" description="EGF-like" evidence="15">
    <location>
        <begin position="644"/>
        <end position="682"/>
    </location>
</feature>
<evidence type="ECO:0000256" key="14">
    <source>
        <dbReference type="SAM" id="SignalP"/>
    </source>
</evidence>
<feature type="disulfide bond" evidence="12">
    <location>
        <begin position="366"/>
        <end position="375"/>
    </location>
</feature>
<dbReference type="PROSITE" id="PS00022">
    <property type="entry name" value="EGF_1"/>
    <property type="match status" value="12"/>
</dbReference>
<dbReference type="SMART" id="SM00112">
    <property type="entry name" value="CA"/>
    <property type="match status" value="1"/>
</dbReference>
<feature type="transmembrane region" description="Helical" evidence="13">
    <location>
        <begin position="1172"/>
        <end position="1194"/>
    </location>
</feature>
<feature type="domain" description="EGF-like" evidence="15">
    <location>
        <begin position="568"/>
        <end position="605"/>
    </location>
</feature>
<dbReference type="InterPro" id="IPR046338">
    <property type="entry name" value="GAIN_dom_sf"/>
</dbReference>
<evidence type="ECO:0000259" key="15">
    <source>
        <dbReference type="PROSITE" id="PS50026"/>
    </source>
</evidence>
<feature type="disulfide bond" evidence="12">
    <location>
        <begin position="519"/>
        <end position="528"/>
    </location>
</feature>
<name>A0A210PGS1_MIZYE</name>
<feature type="domain" description="Cadherin" evidence="18">
    <location>
        <begin position="156"/>
        <end position="240"/>
    </location>
</feature>
<dbReference type="Pfam" id="PF00028">
    <property type="entry name" value="Cadherin"/>
    <property type="match status" value="1"/>
</dbReference>
<dbReference type="Gene3D" id="1.20.1070.10">
    <property type="entry name" value="Rhodopsin 7-helix transmembrane proteins"/>
    <property type="match status" value="1"/>
</dbReference>
<dbReference type="Gene3D" id="2.10.25.10">
    <property type="entry name" value="Laminin"/>
    <property type="match status" value="10"/>
</dbReference>
<comment type="caution">
    <text evidence="20">The sequence shown here is derived from an EMBL/GenBank/DDBJ whole genome shotgun (WGS) entry which is preliminary data.</text>
</comment>
<evidence type="ECO:0000256" key="7">
    <source>
        <dbReference type="ARBA" id="ARBA00022989"/>
    </source>
</evidence>
<feature type="disulfide bond" evidence="12">
    <location>
        <begin position="442"/>
        <end position="451"/>
    </location>
</feature>
<dbReference type="EMBL" id="NEDP02076712">
    <property type="protein sequence ID" value="OWF35704.1"/>
    <property type="molecule type" value="Genomic_DNA"/>
</dbReference>
<evidence type="ECO:0000256" key="1">
    <source>
        <dbReference type="ARBA" id="ARBA00004141"/>
    </source>
</evidence>
<feature type="domain" description="EGF-like" evidence="15">
    <location>
        <begin position="377"/>
        <end position="414"/>
    </location>
</feature>
<dbReference type="GO" id="GO:0005886">
    <property type="term" value="C:plasma membrane"/>
    <property type="evidence" value="ECO:0007669"/>
    <property type="project" value="UniProtKB-SubCell"/>
</dbReference>
<feature type="disulfide bond" evidence="12">
    <location>
        <begin position="595"/>
        <end position="604"/>
    </location>
</feature>
<reference evidence="20 21" key="1">
    <citation type="journal article" date="2017" name="Nat. Ecol. Evol.">
        <title>Scallop genome provides insights into evolution of bilaterian karyotype and development.</title>
        <authorList>
            <person name="Wang S."/>
            <person name="Zhang J."/>
            <person name="Jiao W."/>
            <person name="Li J."/>
            <person name="Xun X."/>
            <person name="Sun Y."/>
            <person name="Guo X."/>
            <person name="Huan P."/>
            <person name="Dong B."/>
            <person name="Zhang L."/>
            <person name="Hu X."/>
            <person name="Sun X."/>
            <person name="Wang J."/>
            <person name="Zhao C."/>
            <person name="Wang Y."/>
            <person name="Wang D."/>
            <person name="Huang X."/>
            <person name="Wang R."/>
            <person name="Lv J."/>
            <person name="Li Y."/>
            <person name="Zhang Z."/>
            <person name="Liu B."/>
            <person name="Lu W."/>
            <person name="Hui Y."/>
            <person name="Liang J."/>
            <person name="Zhou Z."/>
            <person name="Hou R."/>
            <person name="Li X."/>
            <person name="Liu Y."/>
            <person name="Li H."/>
            <person name="Ning X."/>
            <person name="Lin Y."/>
            <person name="Zhao L."/>
            <person name="Xing Q."/>
            <person name="Dou J."/>
            <person name="Li Y."/>
            <person name="Mao J."/>
            <person name="Guo H."/>
            <person name="Dou H."/>
            <person name="Li T."/>
            <person name="Mu C."/>
            <person name="Jiang W."/>
            <person name="Fu Q."/>
            <person name="Fu X."/>
            <person name="Miao Y."/>
            <person name="Liu J."/>
            <person name="Yu Q."/>
            <person name="Li R."/>
            <person name="Liao H."/>
            <person name="Li X."/>
            <person name="Kong Y."/>
            <person name="Jiang Z."/>
            <person name="Chourrout D."/>
            <person name="Li R."/>
            <person name="Bao Z."/>
        </authorList>
    </citation>
    <scope>NUCLEOTIDE SEQUENCE [LARGE SCALE GENOMIC DNA]</scope>
    <source>
        <strain evidence="20 21">PY_sf001</strain>
    </source>
</reference>
<dbReference type="GO" id="GO:0007156">
    <property type="term" value="P:homophilic cell adhesion via plasma membrane adhesion molecules"/>
    <property type="evidence" value="ECO:0007669"/>
    <property type="project" value="InterPro"/>
</dbReference>
<feature type="disulfide bond" evidence="12">
    <location>
        <begin position="653"/>
        <end position="670"/>
    </location>
</feature>
<feature type="transmembrane region" description="Helical" evidence="13">
    <location>
        <begin position="1236"/>
        <end position="1261"/>
    </location>
</feature>
<dbReference type="GO" id="GO:0005509">
    <property type="term" value="F:calcium ion binding"/>
    <property type="evidence" value="ECO:0007669"/>
    <property type="project" value="UniProtKB-UniRule"/>
</dbReference>
<keyword evidence="8 13" id="KW-0472">Membrane</keyword>
<accession>A0A210PGS1</accession>
<keyword evidence="11" id="KW-0106">Calcium</keyword>
<dbReference type="InterPro" id="IPR057244">
    <property type="entry name" value="GAIN_B"/>
</dbReference>
<dbReference type="Pfam" id="PF00002">
    <property type="entry name" value="7tm_2"/>
    <property type="match status" value="1"/>
</dbReference>
<dbReference type="InterPro" id="IPR017981">
    <property type="entry name" value="GPCR_2-like_7TM"/>
</dbReference>
<dbReference type="GO" id="GO:0007166">
    <property type="term" value="P:cell surface receptor signaling pathway"/>
    <property type="evidence" value="ECO:0007669"/>
    <property type="project" value="InterPro"/>
</dbReference>
<feature type="chain" id="PRO_5012351959" evidence="14">
    <location>
        <begin position="21"/>
        <end position="1313"/>
    </location>
</feature>
<dbReference type="SUPFAM" id="SSF49265">
    <property type="entry name" value="Fibronectin type III"/>
    <property type="match status" value="1"/>
</dbReference>
<keyword evidence="4 12" id="KW-0245">EGF-like domain</keyword>
<evidence type="ECO:0000256" key="10">
    <source>
        <dbReference type="ARBA" id="ARBA00023292"/>
    </source>
</evidence>
<evidence type="ECO:0000256" key="6">
    <source>
        <dbReference type="ARBA" id="ARBA00022737"/>
    </source>
</evidence>
<dbReference type="PROSITE" id="PS50221">
    <property type="entry name" value="GAIN_B"/>
    <property type="match status" value="1"/>
</dbReference>
<feature type="disulfide bond" evidence="12">
    <location>
        <begin position="480"/>
        <end position="489"/>
    </location>
</feature>
<keyword evidence="5 13" id="KW-0812">Transmembrane</keyword>
<keyword evidence="6" id="KW-0677">Repeat</keyword>
<dbReference type="SMART" id="SM00181">
    <property type="entry name" value="EGF"/>
    <property type="match status" value="12"/>
</dbReference>
<feature type="domain" description="EGF-like" evidence="15">
    <location>
        <begin position="721"/>
        <end position="759"/>
    </location>
</feature>
<feature type="transmembrane region" description="Helical" evidence="13">
    <location>
        <begin position="1281"/>
        <end position="1304"/>
    </location>
</feature>
<dbReference type="InterPro" id="IPR051022">
    <property type="entry name" value="Notch_Cell-Fate_Det"/>
</dbReference>
<evidence type="ECO:0000256" key="2">
    <source>
        <dbReference type="ARBA" id="ARBA00004236"/>
    </source>
</evidence>
<dbReference type="Gene3D" id="2.60.220.50">
    <property type="match status" value="1"/>
</dbReference>
<feature type="disulfide bond" evidence="12">
    <location>
        <begin position="557"/>
        <end position="566"/>
    </location>
</feature>
<dbReference type="PROSITE" id="PS50026">
    <property type="entry name" value="EGF_3"/>
    <property type="match status" value="12"/>
</dbReference>
<evidence type="ECO:0000256" key="12">
    <source>
        <dbReference type="PROSITE-ProRule" id="PRU00076"/>
    </source>
</evidence>
<dbReference type="PROSITE" id="PS50261">
    <property type="entry name" value="G_PROTEIN_RECEP_F2_4"/>
    <property type="match status" value="1"/>
</dbReference>
<feature type="disulfide bond" evidence="12">
    <location>
        <begin position="672"/>
        <end position="681"/>
    </location>
</feature>
<feature type="transmembrane region" description="Helical" evidence="13">
    <location>
        <begin position="1206"/>
        <end position="1224"/>
    </location>
</feature>
<feature type="disulfide bond" evidence="12">
    <location>
        <begin position="749"/>
        <end position="758"/>
    </location>
</feature>
<evidence type="ECO:0000313" key="21">
    <source>
        <dbReference type="Proteomes" id="UP000242188"/>
    </source>
</evidence>
<dbReference type="CDD" id="cd11304">
    <property type="entry name" value="Cadherin_repeat"/>
    <property type="match status" value="1"/>
</dbReference>
<comment type="subcellular location">
    <subcellularLocation>
        <location evidence="2">Cell membrane</location>
    </subcellularLocation>
    <subcellularLocation>
        <location evidence="1">Membrane</location>
        <topology evidence="1">Multi-pass membrane protein</topology>
    </subcellularLocation>
</comment>
<feature type="disulfide bond" evidence="12">
    <location>
        <begin position="404"/>
        <end position="413"/>
    </location>
</feature>
<keyword evidence="3" id="KW-1003">Cell membrane</keyword>
<dbReference type="InterPro" id="IPR000742">
    <property type="entry name" value="EGF"/>
</dbReference>
<dbReference type="Pfam" id="PF26588">
    <property type="entry name" value="GAIN_ADGRA3"/>
    <property type="match status" value="1"/>
</dbReference>
<sequence>MRRWVWTGTILLFILHTVTSQTGGPKPVLVLDVMPYPARIYQNAPPNTPVLTVTGYDNGTGGPLDELALTQPEESSYFKLHRSTPLSWVLVTRRYINQPFNYTFHFRVYGTVEGVIRDKDVIIDVVEENMFAPTFDQPQYDFLTYRKSFEKGIDLLGTVHAVDNDTQIYNSYFQYRILDRDVRPYFNITPNTGKIMIVGSFPESISQYTFTVTAIDSGSPQKQSSTRVRVNMTDVPPPELFCVSVEGLQARICWKDPTNGAYVERYQLQIAMNDKNVTSHPVVIRGKKNEVCTQVRATRPDRSYRFTVKVFNNTHWSPDSVQRLVNITRNGLYGDCHLFSDCSVLQPCVNGGTCRTLPDMSYQCDCRDGYNGRNCTETDMCVQSPCQNNGSCTFISHEQFNCTCPVHFYGDTCQYINRCVSNPCLNTGTCYSYSNGTSECACPKTFIGTHCEIYNSCHNSPCQHGGNCFSRANGTHECSCAEGYYGSMCENTNVCIIANPCHHGGICNFMDDDLFNCTCAGGFIGEKCETVDMCHYMQCRNNATCETFNGTEPRCVCSPGYWGRECQNIDACFADPCLHNGICHNYTDGTFKCTCVNGNYGDRCEHTDLCYSSPCSVGGTCTSTSDTDFLCQCTPERYGMTCEKIDGCKAKLCEQDSKCINKSGDGEVECICKEGTYGQYCEEVDPCRSSPCKHGSRCVNVTTEGYHCVCPPGWVGSTCEVADQCSSIQCQNKGVCKYGIKDGSFYCDCKENFAGNRCEKYNFCNPRSNMCLNNAFCQNVDHQLHQIVINRTVANVTNWYSCDCSNGYTGQKCNVTIDPCSFSRCDKVCAGNSVYRDKTGRYIWRETGLRQNVSMACPYGAHPHHPLPFASRPCNRSPSGHAYWGQPDTTACRELTAAEAEKRLLDLMAFTHDPSHLTAEVVINATDILENLLVFAFDDDEIAEEVTRVVSNLLTATESVLIESNHRNHSSERLIKLLEDFTKEVKTETNVSITTENINVMVVNFSLPHNANNDTAAFQYQPVLENSQNQSGLHGVKMALPKEVFDVAGNKNVRLEFVSYRTSAFFLPDDSPPEHIVLKQRVISATVHNTDISGLNFPIDYSVPNIEIGSNHTCVYWKTENRTWSSIGMETVSTGGHVTDCRAYHLTSFAVLLDPTPNMVLSEDHDKALTSISYIGCAISIFGLTFTIVTFSIFRSLNRERSGKILLNMCVSMLMLNVSFLLMAETSQSDGEGLCIAVGVLIHYFLLTTLTWMCTEAINMYQALIKVFTKYSSYFILKRCVVAWGTSIGCCVGSSPCVYMWFALLSLLNFLLV</sequence>
<evidence type="ECO:0000259" key="17">
    <source>
        <dbReference type="PROSITE" id="PS50261"/>
    </source>
</evidence>
<dbReference type="InterPro" id="IPR013783">
    <property type="entry name" value="Ig-like_fold"/>
</dbReference>